<name>A0A7V4TFB5_9BACT</name>
<keyword evidence="4" id="KW-0460">Magnesium</keyword>
<proteinExistence type="predicted"/>
<comment type="cofactor">
    <cofactor evidence="1">
        <name>Mg(2+)</name>
        <dbReference type="ChEBI" id="CHEBI:18420"/>
    </cofactor>
</comment>
<sequence>MPIRLVLFDLDDTLYPESDFVFSGFRRVAQAVEEKFGIERSLVFGLLTREFFIDRRLVIDRVLRVLGLYCEGLVRELVELYRTHNPQISLYEDARIVIPILKEHQMMLGIVTDGHPVTQRLKVQALQIEEYFDKIVYTWELGLNCSKPSIVPFVKILTESSVSPKEAIFVGDNLEKDFKGPKDIGMKSVQVLREGIYKNAVAPDQSYEPDFRIFSLTELFDIIRRLDSSM</sequence>
<dbReference type="GO" id="GO:0044281">
    <property type="term" value="P:small molecule metabolic process"/>
    <property type="evidence" value="ECO:0007669"/>
    <property type="project" value="UniProtKB-ARBA"/>
</dbReference>
<evidence type="ECO:0000313" key="5">
    <source>
        <dbReference type="EMBL" id="HGY38716.1"/>
    </source>
</evidence>
<evidence type="ECO:0000256" key="4">
    <source>
        <dbReference type="ARBA" id="ARBA00022842"/>
    </source>
</evidence>
<comment type="caution">
    <text evidence="5">The sequence shown here is derived from an EMBL/GenBank/DDBJ whole genome shotgun (WGS) entry which is preliminary data.</text>
</comment>
<dbReference type="PANTHER" id="PTHR46470">
    <property type="entry name" value="N-ACYLNEURAMINATE-9-PHOSPHATASE"/>
    <property type="match status" value="1"/>
</dbReference>
<dbReference type="InterPro" id="IPR023214">
    <property type="entry name" value="HAD_sf"/>
</dbReference>
<dbReference type="SUPFAM" id="SSF56784">
    <property type="entry name" value="HAD-like"/>
    <property type="match status" value="1"/>
</dbReference>
<gene>
    <name evidence="5" type="ORF">ENW11_02745</name>
</gene>
<dbReference type="SFLD" id="SFLDS00003">
    <property type="entry name" value="Haloacid_Dehalogenase"/>
    <property type="match status" value="1"/>
</dbReference>
<dbReference type="AlphaFoldDB" id="A0A7V4TFB5"/>
<evidence type="ECO:0000256" key="1">
    <source>
        <dbReference type="ARBA" id="ARBA00001946"/>
    </source>
</evidence>
<dbReference type="Gene3D" id="1.10.150.520">
    <property type="match status" value="1"/>
</dbReference>
<protein>
    <submittedName>
        <fullName evidence="5">HAD family hydrolase</fullName>
    </submittedName>
</protein>
<organism evidence="5">
    <name type="scientific">Candidatus Caldatribacterium saccharofermentans</name>
    <dbReference type="NCBI Taxonomy" id="1454753"/>
    <lineage>
        <taxon>Bacteria</taxon>
        <taxon>Pseudomonadati</taxon>
        <taxon>Atribacterota</taxon>
        <taxon>Atribacteria</taxon>
        <taxon>Atribacterales</taxon>
        <taxon>Candidatus Caldatribacteriaceae</taxon>
        <taxon>Candidatus Caldatribacterium</taxon>
    </lineage>
</organism>
<dbReference type="Gene3D" id="3.40.50.1000">
    <property type="entry name" value="HAD superfamily/HAD-like"/>
    <property type="match status" value="1"/>
</dbReference>
<dbReference type="PANTHER" id="PTHR46470:SF2">
    <property type="entry name" value="GLYCERALDEHYDE 3-PHOSPHATE PHOSPHATASE"/>
    <property type="match status" value="1"/>
</dbReference>
<reference evidence="5" key="1">
    <citation type="journal article" date="2020" name="mSystems">
        <title>Genome- and Community-Level Interaction Insights into Carbon Utilization and Element Cycling Functions of Hydrothermarchaeota in Hydrothermal Sediment.</title>
        <authorList>
            <person name="Zhou Z."/>
            <person name="Liu Y."/>
            <person name="Xu W."/>
            <person name="Pan J."/>
            <person name="Luo Z.H."/>
            <person name="Li M."/>
        </authorList>
    </citation>
    <scope>NUCLEOTIDE SEQUENCE [LARGE SCALE GENOMIC DNA]</scope>
    <source>
        <strain evidence="5">SpSt-82</strain>
    </source>
</reference>
<keyword evidence="2" id="KW-0479">Metal-binding</keyword>
<accession>A0A7V4TFB5</accession>
<dbReference type="EMBL" id="DTIY01000018">
    <property type="protein sequence ID" value="HGY38716.1"/>
    <property type="molecule type" value="Genomic_DNA"/>
</dbReference>
<dbReference type="InterPro" id="IPR041492">
    <property type="entry name" value="HAD_2"/>
</dbReference>
<dbReference type="NCBIfam" id="TIGR01549">
    <property type="entry name" value="HAD-SF-IA-v1"/>
    <property type="match status" value="1"/>
</dbReference>
<evidence type="ECO:0000256" key="3">
    <source>
        <dbReference type="ARBA" id="ARBA00022801"/>
    </source>
</evidence>
<dbReference type="SFLD" id="SFLDG01129">
    <property type="entry name" value="C1.5:_HAD__Beta-PGM__Phosphata"/>
    <property type="match status" value="1"/>
</dbReference>
<dbReference type="Pfam" id="PF13419">
    <property type="entry name" value="HAD_2"/>
    <property type="match status" value="1"/>
</dbReference>
<dbReference type="InterPro" id="IPR006439">
    <property type="entry name" value="HAD-SF_hydro_IA"/>
</dbReference>
<dbReference type="GO" id="GO:0016791">
    <property type="term" value="F:phosphatase activity"/>
    <property type="evidence" value="ECO:0007669"/>
    <property type="project" value="TreeGrafter"/>
</dbReference>
<keyword evidence="3 5" id="KW-0378">Hydrolase</keyword>
<dbReference type="GO" id="GO:0046872">
    <property type="term" value="F:metal ion binding"/>
    <property type="evidence" value="ECO:0007669"/>
    <property type="project" value="UniProtKB-KW"/>
</dbReference>
<dbReference type="InterPro" id="IPR051400">
    <property type="entry name" value="HAD-like_hydrolase"/>
</dbReference>
<evidence type="ECO:0000256" key="2">
    <source>
        <dbReference type="ARBA" id="ARBA00022723"/>
    </source>
</evidence>
<dbReference type="InterPro" id="IPR036412">
    <property type="entry name" value="HAD-like_sf"/>
</dbReference>